<dbReference type="Proteomes" id="UP000325003">
    <property type="component" value="Unassembled WGS sequence"/>
</dbReference>
<reference evidence="3 4" key="2">
    <citation type="submission" date="2019-09" db="EMBL/GenBank/DDBJ databases">
        <authorList>
            <person name="Jin C."/>
        </authorList>
    </citation>
    <scope>NUCLEOTIDE SEQUENCE [LARGE SCALE GENOMIC DNA]</scope>
    <source>
        <strain evidence="3 4">BN130099</strain>
    </source>
</reference>
<comment type="caution">
    <text evidence="3">The sequence shown here is derived from an EMBL/GenBank/DDBJ whole genome shotgun (WGS) entry which is preliminary data.</text>
</comment>
<dbReference type="RefSeq" id="WP_149729916.1">
    <property type="nucleotide sequence ID" value="NZ_VUJV01000007.1"/>
</dbReference>
<evidence type="ECO:0000256" key="2">
    <source>
        <dbReference type="ARBA" id="ARBA00023136"/>
    </source>
</evidence>
<keyword evidence="4" id="KW-1185">Reference proteome</keyword>
<proteinExistence type="predicted"/>
<reference evidence="3 4" key="1">
    <citation type="submission" date="2019-09" db="EMBL/GenBank/DDBJ databases">
        <title>Nocardioides panacisoli sp. nov., isolated from the soil of a ginseng field.</title>
        <authorList>
            <person name="Cho C."/>
        </authorList>
    </citation>
    <scope>NUCLEOTIDE SEQUENCE [LARGE SCALE GENOMIC DNA]</scope>
    <source>
        <strain evidence="3 4">BN130099</strain>
    </source>
</reference>
<comment type="subcellular location">
    <subcellularLocation>
        <location evidence="1">Membrane</location>
    </subcellularLocation>
</comment>
<dbReference type="AlphaFoldDB" id="A0A5B1L760"/>
<dbReference type="PANTHER" id="PTHR37042">
    <property type="entry name" value="OUTER MEMBRANE PROTEIN RV1973"/>
    <property type="match status" value="1"/>
</dbReference>
<protein>
    <recommendedName>
        <fullName evidence="5">Mce-associated membrane protein</fullName>
    </recommendedName>
</protein>
<evidence type="ECO:0000313" key="3">
    <source>
        <dbReference type="EMBL" id="KAA1416375.1"/>
    </source>
</evidence>
<name>A0A5B1L760_9ACTN</name>
<keyword evidence="2" id="KW-0472">Membrane</keyword>
<evidence type="ECO:0000313" key="4">
    <source>
        <dbReference type="Proteomes" id="UP000325003"/>
    </source>
</evidence>
<dbReference type="GO" id="GO:0016020">
    <property type="term" value="C:membrane"/>
    <property type="evidence" value="ECO:0007669"/>
    <property type="project" value="UniProtKB-SubCell"/>
</dbReference>
<accession>A0A5B1L760</accession>
<dbReference type="EMBL" id="VUJV01000007">
    <property type="protein sequence ID" value="KAA1416375.1"/>
    <property type="molecule type" value="Genomic_DNA"/>
</dbReference>
<sequence length="199" mass="21255">MAAVVVCALTVTALAWLMDETYGNRSDAADTDGFFDRIGSVVTIERQSEGSARAGEDVGNGVVSAMEAAPEAEQVRTADQIEAATKMANAFLNLDHDEIEANIEAVKALATGPFLKQYTAAAADLAKLVRRAEATQTGEVEWAGLVAGDEDSATVVIATNGTVANKETDFEPVARTYRLQLEVALVDGQWLTRDLQYVR</sequence>
<evidence type="ECO:0008006" key="5">
    <source>
        <dbReference type="Google" id="ProtNLM"/>
    </source>
</evidence>
<organism evidence="3 4">
    <name type="scientific">Nocardioides humilatus</name>
    <dbReference type="NCBI Taxonomy" id="2607660"/>
    <lineage>
        <taxon>Bacteria</taxon>
        <taxon>Bacillati</taxon>
        <taxon>Actinomycetota</taxon>
        <taxon>Actinomycetes</taxon>
        <taxon>Propionibacteriales</taxon>
        <taxon>Nocardioidaceae</taxon>
        <taxon>Nocardioides</taxon>
    </lineage>
</organism>
<gene>
    <name evidence="3" type="ORF">F0U44_18825</name>
</gene>
<dbReference type="PANTHER" id="PTHR37042:SF4">
    <property type="entry name" value="OUTER MEMBRANE PROTEIN RV1973"/>
    <property type="match status" value="1"/>
</dbReference>
<evidence type="ECO:0000256" key="1">
    <source>
        <dbReference type="ARBA" id="ARBA00004370"/>
    </source>
</evidence>